<gene>
    <name evidence="1" type="ORF">GRJ2_003138000</name>
</gene>
<name>A0ABC9YB71_GRUJA</name>
<dbReference type="EMBL" id="BAAFJT010000119">
    <property type="protein sequence ID" value="GAB0206724.1"/>
    <property type="molecule type" value="Genomic_DNA"/>
</dbReference>
<protein>
    <submittedName>
        <fullName evidence="1">Uncharacterized protein</fullName>
    </submittedName>
</protein>
<comment type="caution">
    <text evidence="1">The sequence shown here is derived from an EMBL/GenBank/DDBJ whole genome shotgun (WGS) entry which is preliminary data.</text>
</comment>
<organism evidence="1 2">
    <name type="scientific">Grus japonensis</name>
    <name type="common">Japanese crane</name>
    <name type="synonym">Red-crowned crane</name>
    <dbReference type="NCBI Taxonomy" id="30415"/>
    <lineage>
        <taxon>Eukaryota</taxon>
        <taxon>Metazoa</taxon>
        <taxon>Chordata</taxon>
        <taxon>Craniata</taxon>
        <taxon>Vertebrata</taxon>
        <taxon>Euteleostomi</taxon>
        <taxon>Archelosauria</taxon>
        <taxon>Archosauria</taxon>
        <taxon>Dinosauria</taxon>
        <taxon>Saurischia</taxon>
        <taxon>Theropoda</taxon>
        <taxon>Coelurosauria</taxon>
        <taxon>Aves</taxon>
        <taxon>Neognathae</taxon>
        <taxon>Neoaves</taxon>
        <taxon>Gruiformes</taxon>
        <taxon>Gruidae</taxon>
        <taxon>Grus</taxon>
    </lineage>
</organism>
<proteinExistence type="predicted"/>
<dbReference type="AlphaFoldDB" id="A0ABC9YB71"/>
<keyword evidence="2" id="KW-1185">Reference proteome</keyword>
<evidence type="ECO:0000313" key="1">
    <source>
        <dbReference type="EMBL" id="GAB0206724.1"/>
    </source>
</evidence>
<accession>A0ABC9YB71</accession>
<sequence>MPAGSKTGPPLAKAKPISASVITYLRRRKTLREGELLQPERGVRRCKKLCRHQAHGGRMRGCRDSTCSPWRTPRRSRWRHLKEAVARGKPTLEQVPGRTGGPVKRGAHTRAGLLAGLVTPWGIPRWSSLLLKVCTP</sequence>
<dbReference type="Proteomes" id="UP001623348">
    <property type="component" value="Unassembled WGS sequence"/>
</dbReference>
<reference evidence="1 2" key="1">
    <citation type="submission" date="2024-06" db="EMBL/GenBank/DDBJ databases">
        <title>The draft genome of Grus japonensis, version 3.</title>
        <authorList>
            <person name="Nabeshima K."/>
            <person name="Suzuki S."/>
            <person name="Onuma M."/>
        </authorList>
    </citation>
    <scope>NUCLEOTIDE SEQUENCE [LARGE SCALE GENOMIC DNA]</scope>
    <source>
        <strain evidence="1 2">451A</strain>
    </source>
</reference>
<evidence type="ECO:0000313" key="2">
    <source>
        <dbReference type="Proteomes" id="UP001623348"/>
    </source>
</evidence>